<reference evidence="2" key="1">
    <citation type="submission" date="2020-11" db="EMBL/GenBank/DDBJ databases">
        <authorList>
            <person name="Tran Van P."/>
        </authorList>
    </citation>
    <scope>NUCLEOTIDE SEQUENCE</scope>
</reference>
<feature type="transmembrane region" description="Helical" evidence="1">
    <location>
        <begin position="49"/>
        <end position="74"/>
    </location>
</feature>
<dbReference type="InterPro" id="IPR038606">
    <property type="entry name" value="To_sf"/>
</dbReference>
<name>A0A7R9FE03_9NEOP</name>
<organism evidence="2">
    <name type="scientific">Timema bartmani</name>
    <dbReference type="NCBI Taxonomy" id="61472"/>
    <lineage>
        <taxon>Eukaryota</taxon>
        <taxon>Metazoa</taxon>
        <taxon>Ecdysozoa</taxon>
        <taxon>Arthropoda</taxon>
        <taxon>Hexapoda</taxon>
        <taxon>Insecta</taxon>
        <taxon>Pterygota</taxon>
        <taxon>Neoptera</taxon>
        <taxon>Polyneoptera</taxon>
        <taxon>Phasmatodea</taxon>
        <taxon>Timematodea</taxon>
        <taxon>Timematoidea</taxon>
        <taxon>Timematidae</taxon>
        <taxon>Timema</taxon>
    </lineage>
</organism>
<dbReference type="Pfam" id="PF06585">
    <property type="entry name" value="JHBP"/>
    <property type="match status" value="1"/>
</dbReference>
<proteinExistence type="predicted"/>
<evidence type="ECO:0000256" key="1">
    <source>
        <dbReference type="SAM" id="Phobius"/>
    </source>
</evidence>
<keyword evidence="1" id="KW-0472">Membrane</keyword>
<keyword evidence="1" id="KW-1133">Transmembrane helix</keyword>
<dbReference type="AlphaFoldDB" id="A0A7R9FE03"/>
<dbReference type="EMBL" id="OD576704">
    <property type="protein sequence ID" value="CAD7450618.1"/>
    <property type="molecule type" value="Genomic_DNA"/>
</dbReference>
<evidence type="ECO:0000313" key="2">
    <source>
        <dbReference type="EMBL" id="CAD7450618.1"/>
    </source>
</evidence>
<keyword evidence="1" id="KW-0812">Transmembrane</keyword>
<sequence length="127" mass="14281">MVIGCSAWISVLYSSSEDSWILVVLLGCLCCILHQRILGYWLFCLDVCAVFFIRGFLDIGCSLLLLVCQCYTLIKSGDRKYNIPVMDPLYIKELKIENSGTEATSLNIITHDLYLYGLEEANIVGTK</sequence>
<accession>A0A7R9FE03</accession>
<protein>
    <submittedName>
        <fullName evidence="2">Uncharacterized protein</fullName>
    </submittedName>
</protein>
<gene>
    <name evidence="2" type="ORF">TBIB3V08_LOCUS12888</name>
</gene>
<dbReference type="InterPro" id="IPR010562">
    <property type="entry name" value="Haemolymph_juvenile_hormone-bd"/>
</dbReference>
<feature type="transmembrane region" description="Helical" evidence="1">
    <location>
        <begin position="20"/>
        <end position="43"/>
    </location>
</feature>
<dbReference type="Gene3D" id="3.15.10.30">
    <property type="entry name" value="Haemolymph juvenile hormone binding protein"/>
    <property type="match status" value="1"/>
</dbReference>